<reference evidence="1 2" key="2">
    <citation type="journal article" date="2022" name="Mol. Ecol. Resour.">
        <title>The genomes of chicory, endive, great burdock and yacon provide insights into Asteraceae paleo-polyploidization history and plant inulin production.</title>
        <authorList>
            <person name="Fan W."/>
            <person name="Wang S."/>
            <person name="Wang H."/>
            <person name="Wang A."/>
            <person name="Jiang F."/>
            <person name="Liu H."/>
            <person name="Zhao H."/>
            <person name="Xu D."/>
            <person name="Zhang Y."/>
        </authorList>
    </citation>
    <scope>NUCLEOTIDE SEQUENCE [LARGE SCALE GENOMIC DNA]</scope>
    <source>
        <strain evidence="2">cv. Niubang</strain>
    </source>
</reference>
<gene>
    <name evidence="1" type="ORF">L6452_41273</name>
</gene>
<comment type="caution">
    <text evidence="1">The sequence shown here is derived from an EMBL/GenBank/DDBJ whole genome shotgun (WGS) entry which is preliminary data.</text>
</comment>
<reference evidence="2" key="1">
    <citation type="journal article" date="2022" name="Mol. Ecol. Resour.">
        <title>The genomes of chicory, endive, great burdock and yacon provide insights into Asteraceae palaeo-polyploidization history and plant inulin production.</title>
        <authorList>
            <person name="Fan W."/>
            <person name="Wang S."/>
            <person name="Wang H."/>
            <person name="Wang A."/>
            <person name="Jiang F."/>
            <person name="Liu H."/>
            <person name="Zhao H."/>
            <person name="Xu D."/>
            <person name="Zhang Y."/>
        </authorList>
    </citation>
    <scope>NUCLEOTIDE SEQUENCE [LARGE SCALE GENOMIC DNA]</scope>
    <source>
        <strain evidence="2">cv. Niubang</strain>
    </source>
</reference>
<dbReference type="EMBL" id="CM042062">
    <property type="protein sequence ID" value="KAI3669840.1"/>
    <property type="molecule type" value="Genomic_DNA"/>
</dbReference>
<proteinExistence type="predicted"/>
<dbReference type="Proteomes" id="UP001055879">
    <property type="component" value="Linkage Group LG16"/>
</dbReference>
<accession>A0ACB8XNY1</accession>
<keyword evidence="2" id="KW-1185">Reference proteome</keyword>
<protein>
    <submittedName>
        <fullName evidence="1">Uncharacterized protein</fullName>
    </submittedName>
</protein>
<evidence type="ECO:0000313" key="1">
    <source>
        <dbReference type="EMBL" id="KAI3669840.1"/>
    </source>
</evidence>
<name>A0ACB8XNY1_ARCLA</name>
<evidence type="ECO:0000313" key="2">
    <source>
        <dbReference type="Proteomes" id="UP001055879"/>
    </source>
</evidence>
<organism evidence="1 2">
    <name type="scientific">Arctium lappa</name>
    <name type="common">Greater burdock</name>
    <name type="synonym">Lappa major</name>
    <dbReference type="NCBI Taxonomy" id="4217"/>
    <lineage>
        <taxon>Eukaryota</taxon>
        <taxon>Viridiplantae</taxon>
        <taxon>Streptophyta</taxon>
        <taxon>Embryophyta</taxon>
        <taxon>Tracheophyta</taxon>
        <taxon>Spermatophyta</taxon>
        <taxon>Magnoliopsida</taxon>
        <taxon>eudicotyledons</taxon>
        <taxon>Gunneridae</taxon>
        <taxon>Pentapetalae</taxon>
        <taxon>asterids</taxon>
        <taxon>campanulids</taxon>
        <taxon>Asterales</taxon>
        <taxon>Asteraceae</taxon>
        <taxon>Carduoideae</taxon>
        <taxon>Cardueae</taxon>
        <taxon>Arctiinae</taxon>
        <taxon>Arctium</taxon>
    </lineage>
</organism>
<sequence length="193" mass="22580">MTIPTSKYIVFQRHSHQAHLHNDDSDLSRFLKMTIPYLEKLSSLPQNGRFLISNDSSRFFDSQSPSWFTPYRFIIPHRFITLLLSTHHCNQGFDSIQVPFHSNPDVAYMWTYSFKAFKNQRVSPFPSDASFLTSLLQASRFKLPSSFFHCSFCSSRISTSLRNQSIEMAFFSFNLQEPGSPYFKWRELISFDS</sequence>